<dbReference type="Pfam" id="PF08858">
    <property type="entry name" value="IDEAL"/>
    <property type="match status" value="1"/>
</dbReference>
<dbReference type="eggNOG" id="ENOG50330KM">
    <property type="taxonomic scope" value="Bacteria"/>
</dbReference>
<evidence type="ECO:0000313" key="3">
    <source>
        <dbReference type="Proteomes" id="UP000030528"/>
    </source>
</evidence>
<dbReference type="EMBL" id="AVPE01000005">
    <property type="protein sequence ID" value="KGX92574.1"/>
    <property type="molecule type" value="Genomic_DNA"/>
</dbReference>
<dbReference type="Gene3D" id="4.10.810.10">
    <property type="entry name" value="Virus Scaffolding Protein, Chain A"/>
    <property type="match status" value="1"/>
</dbReference>
<dbReference type="OrthoDB" id="2691639at2"/>
<organism evidence="2 3">
    <name type="scientific">Pontibacillus halophilus JSM 076056 = DSM 19796</name>
    <dbReference type="NCBI Taxonomy" id="1385510"/>
    <lineage>
        <taxon>Bacteria</taxon>
        <taxon>Bacillati</taxon>
        <taxon>Bacillota</taxon>
        <taxon>Bacilli</taxon>
        <taxon>Bacillales</taxon>
        <taxon>Bacillaceae</taxon>
        <taxon>Pontibacillus</taxon>
    </lineage>
</organism>
<gene>
    <name evidence="2" type="ORF">N781_14670</name>
</gene>
<sequence length="80" mass="9744">MKKEKVSYSLSWYTFHGRKVIHARREVPYEVTLASRLVLDELMYTWNKNHLESLINEAIDQGDRDRFVELSERYKPYTYE</sequence>
<evidence type="ECO:0000313" key="2">
    <source>
        <dbReference type="EMBL" id="KGX92574.1"/>
    </source>
</evidence>
<dbReference type="InterPro" id="IPR027393">
    <property type="entry name" value="Virus_scaffolding_prot_C"/>
</dbReference>
<comment type="caution">
    <text evidence="2">The sequence shown here is derived from an EMBL/GenBank/DDBJ whole genome shotgun (WGS) entry which is preliminary data.</text>
</comment>
<keyword evidence="3" id="KW-1185">Reference proteome</keyword>
<dbReference type="Proteomes" id="UP000030528">
    <property type="component" value="Unassembled WGS sequence"/>
</dbReference>
<proteinExistence type="predicted"/>
<accession>A0A0A5GKT5</accession>
<dbReference type="AlphaFoldDB" id="A0A0A5GKT5"/>
<dbReference type="SMART" id="SM00914">
    <property type="entry name" value="IDEAL"/>
    <property type="match status" value="1"/>
</dbReference>
<dbReference type="STRING" id="1385510.GCA_000425205_01919"/>
<dbReference type="RefSeq" id="WP_026800311.1">
    <property type="nucleotide sequence ID" value="NZ_AULI01000007.1"/>
</dbReference>
<dbReference type="InterPro" id="IPR014957">
    <property type="entry name" value="IDEAL_dom"/>
</dbReference>
<name>A0A0A5GKT5_9BACI</name>
<reference evidence="2 3" key="1">
    <citation type="submission" date="2013-08" db="EMBL/GenBank/DDBJ databases">
        <authorList>
            <person name="Huang J."/>
            <person name="Wang G."/>
        </authorList>
    </citation>
    <scope>NUCLEOTIDE SEQUENCE [LARGE SCALE GENOMIC DNA]</scope>
    <source>
        <strain evidence="2 3">JSM 076056</strain>
    </source>
</reference>
<protein>
    <recommendedName>
        <fullName evidence="1">IDEAL domain-containing protein</fullName>
    </recommendedName>
</protein>
<feature type="domain" description="IDEAL" evidence="1">
    <location>
        <begin position="38"/>
        <end position="74"/>
    </location>
</feature>
<evidence type="ECO:0000259" key="1">
    <source>
        <dbReference type="SMART" id="SM00914"/>
    </source>
</evidence>